<organism evidence="2 3">
    <name type="scientific">Acholeplasma brassicae</name>
    <dbReference type="NCBI Taxonomy" id="61635"/>
    <lineage>
        <taxon>Bacteria</taxon>
        <taxon>Bacillati</taxon>
        <taxon>Mycoplasmatota</taxon>
        <taxon>Mollicutes</taxon>
        <taxon>Acholeplasmatales</taxon>
        <taxon>Acholeplasmataceae</taxon>
        <taxon>Acholeplasma</taxon>
    </lineage>
</organism>
<feature type="transmembrane region" description="Helical" evidence="1">
    <location>
        <begin position="12"/>
        <end position="33"/>
    </location>
</feature>
<keyword evidence="3" id="KW-1185">Reference proteome</keyword>
<feature type="transmembrane region" description="Helical" evidence="1">
    <location>
        <begin position="76"/>
        <end position="93"/>
    </location>
</feature>
<feature type="transmembrane region" description="Helical" evidence="1">
    <location>
        <begin position="45"/>
        <end position="64"/>
    </location>
</feature>
<dbReference type="RefSeq" id="WP_030004571.1">
    <property type="nucleotide sequence ID" value="NC_022549.1"/>
</dbReference>
<keyword evidence="1" id="KW-0812">Transmembrane</keyword>
<dbReference type="STRING" id="61635.BN85306910"/>
<keyword evidence="1" id="KW-1133">Transmembrane helix</keyword>
<dbReference type="Proteomes" id="UP000032737">
    <property type="component" value="Chromosome"/>
</dbReference>
<evidence type="ECO:0000313" key="3">
    <source>
        <dbReference type="Proteomes" id="UP000032737"/>
    </source>
</evidence>
<feature type="transmembrane region" description="Helical" evidence="1">
    <location>
        <begin position="99"/>
        <end position="118"/>
    </location>
</feature>
<evidence type="ECO:0000313" key="2">
    <source>
        <dbReference type="EMBL" id="CCV65712.1"/>
    </source>
</evidence>
<dbReference type="EMBL" id="FO681348">
    <property type="protein sequence ID" value="CCV65712.1"/>
    <property type="molecule type" value="Genomic_DNA"/>
</dbReference>
<dbReference type="AlphaFoldDB" id="U4KN37"/>
<proteinExistence type="predicted"/>
<sequence length="122" mass="13858">MNKIKADVMRSIESYIIYFGALLHFLFFFIFEFKNINVPNPDMEVAGLTIVFRLIVLIMVLVIAGKLRDIADDNKGQAITLFLIGAFAFIPSAERISNLVPVFIWVGTAVYIIIKYKVLVKK</sequence>
<accession>U4KN37</accession>
<protein>
    <submittedName>
        <fullName evidence="2">Uncharacterized protein</fullName>
    </submittedName>
</protein>
<evidence type="ECO:0000256" key="1">
    <source>
        <dbReference type="SAM" id="Phobius"/>
    </source>
</evidence>
<keyword evidence="1" id="KW-0472">Membrane</keyword>
<dbReference type="HOGENOM" id="CLU_2021666_0_0_14"/>
<dbReference type="KEGG" id="abra:BN85306910"/>
<name>U4KN37_9MOLU</name>
<reference evidence="2 3" key="1">
    <citation type="journal article" date="2013" name="J. Mol. Microbiol. Biotechnol.">
        <title>Analysis of the Complete Genomes of Acholeplasma brassicae , A. palmae and A. laidlawii and Their Comparison to the Obligate Parasites from ' Candidatus Phytoplasma'.</title>
        <authorList>
            <person name="Kube M."/>
            <person name="Siewert C."/>
            <person name="Migdoll A.M."/>
            <person name="Duduk B."/>
            <person name="Holz S."/>
            <person name="Rabus R."/>
            <person name="Seemuller E."/>
            <person name="Mitrovic J."/>
            <person name="Muller I."/>
            <person name="Buttner C."/>
            <person name="Reinhardt R."/>
        </authorList>
    </citation>
    <scope>NUCLEOTIDE SEQUENCE [LARGE SCALE GENOMIC DNA]</scope>
    <source>
        <strain evidence="3">0502</strain>
    </source>
</reference>
<gene>
    <name evidence="2" type="ORF">BN85306910</name>
</gene>